<dbReference type="SUPFAM" id="SSF53474">
    <property type="entry name" value="alpha/beta-Hydrolases"/>
    <property type="match status" value="1"/>
</dbReference>
<dbReference type="InterPro" id="IPR050587">
    <property type="entry name" value="GNT1/Glycosyltrans_8"/>
</dbReference>
<keyword evidence="5" id="KW-1185">Reference proteome</keyword>
<evidence type="ECO:0000256" key="2">
    <source>
        <dbReference type="SAM" id="SignalP"/>
    </source>
</evidence>
<dbReference type="Gene3D" id="3.40.50.1820">
    <property type="entry name" value="alpha/beta hydrolase"/>
    <property type="match status" value="1"/>
</dbReference>
<dbReference type="SUPFAM" id="SSF53448">
    <property type="entry name" value="Nucleotide-diphospho-sugar transferases"/>
    <property type="match status" value="1"/>
</dbReference>
<feature type="domain" description="Glycosyl transferase CAP10" evidence="3">
    <location>
        <begin position="276"/>
        <end position="542"/>
    </location>
</feature>
<comment type="caution">
    <text evidence="4">The sequence shown here is derived from an EMBL/GenBank/DDBJ whole genome shotgun (WGS) entry which is preliminary data.</text>
</comment>
<feature type="region of interest" description="Disordered" evidence="1">
    <location>
        <begin position="1525"/>
        <end position="1595"/>
    </location>
</feature>
<feature type="region of interest" description="Disordered" evidence="1">
    <location>
        <begin position="22"/>
        <end position="47"/>
    </location>
</feature>
<organism evidence="4 5">
    <name type="scientific">Aspergillus pseudoustus</name>
    <dbReference type="NCBI Taxonomy" id="1810923"/>
    <lineage>
        <taxon>Eukaryota</taxon>
        <taxon>Fungi</taxon>
        <taxon>Dikarya</taxon>
        <taxon>Ascomycota</taxon>
        <taxon>Pezizomycotina</taxon>
        <taxon>Eurotiomycetes</taxon>
        <taxon>Eurotiomycetidae</taxon>
        <taxon>Eurotiales</taxon>
        <taxon>Aspergillaceae</taxon>
        <taxon>Aspergillus</taxon>
        <taxon>Aspergillus subgen. Nidulantes</taxon>
    </lineage>
</organism>
<dbReference type="InterPro" id="IPR002495">
    <property type="entry name" value="Glyco_trans_8"/>
</dbReference>
<dbReference type="Proteomes" id="UP001610446">
    <property type="component" value="Unassembled WGS sequence"/>
</dbReference>
<protein>
    <recommendedName>
        <fullName evidence="3">Glycosyl transferase CAP10 domain-containing protein</fullName>
    </recommendedName>
</protein>
<evidence type="ECO:0000256" key="1">
    <source>
        <dbReference type="SAM" id="MobiDB-lite"/>
    </source>
</evidence>
<reference evidence="4 5" key="1">
    <citation type="submission" date="2024-07" db="EMBL/GenBank/DDBJ databases">
        <title>Section-level genome sequencing and comparative genomics of Aspergillus sections Usti and Cavernicolus.</title>
        <authorList>
            <consortium name="Lawrence Berkeley National Laboratory"/>
            <person name="Nybo J.L."/>
            <person name="Vesth T.C."/>
            <person name="Theobald S."/>
            <person name="Frisvad J.C."/>
            <person name="Larsen T.O."/>
            <person name="Kjaerboelling I."/>
            <person name="Rothschild-Mancinelli K."/>
            <person name="Lyhne E.K."/>
            <person name="Kogle M.E."/>
            <person name="Barry K."/>
            <person name="Clum A."/>
            <person name="Na H."/>
            <person name="Ledsgaard L."/>
            <person name="Lin J."/>
            <person name="Lipzen A."/>
            <person name="Kuo A."/>
            <person name="Riley R."/>
            <person name="Mondo S."/>
            <person name="Labutti K."/>
            <person name="Haridas S."/>
            <person name="Pangalinan J."/>
            <person name="Salamov A.A."/>
            <person name="Simmons B.A."/>
            <person name="Magnuson J.K."/>
            <person name="Chen J."/>
            <person name="Drula E."/>
            <person name="Henrissat B."/>
            <person name="Wiebenga A."/>
            <person name="Lubbers R.J."/>
            <person name="Gomes A.C."/>
            <person name="Makela M.R."/>
            <person name="Stajich J."/>
            <person name="Grigoriev I.V."/>
            <person name="Mortensen U.H."/>
            <person name="De Vries R.P."/>
            <person name="Baker S.E."/>
            <person name="Andersen M.R."/>
        </authorList>
    </citation>
    <scope>NUCLEOTIDE SEQUENCE [LARGE SCALE GENOMIC DNA]</scope>
    <source>
        <strain evidence="4 5">CBS 123904</strain>
    </source>
</reference>
<feature type="compositionally biased region" description="Basic and acidic residues" evidence="1">
    <location>
        <begin position="1182"/>
        <end position="1194"/>
    </location>
</feature>
<feature type="compositionally biased region" description="Polar residues" evidence="1">
    <location>
        <begin position="1531"/>
        <end position="1547"/>
    </location>
</feature>
<sequence>MRSQRLLGLLLAGLLKIPHAPPLASSTPQSSLQQPIKPTSNPTDRYPNDVHPIAALIEDAGQQFDSLRGRQSRTLSDAVKEYRRRYNMHPPPHFDKWFKFAQSKGVELIDEYDTIYHTLLPFWALAPQTIRSRAREALGDGKVSLADGLDEEQEWQREATLGMMKNFVHYLPDMDLAFNAHDEPRVILPNEDLQRLITFAKDSAIPRAFQTQSLVNTWSPRSDDMNRGDRIDEVRTTRFNRISHQPAWTSSRISCPIDSPVRSLDEDTPDQTIGYAIGELGFIHNTTAFSDVCSTPSLRHTYGFFDRPNVFAVVHDLFPVFSQSKVSTFQDILYPSPWYWAQKVPYAEAKDYDWVEKIDKLYWRGSTTGGFSKGGGWRRHHRQLMVANVNALNSAKILTKSVTGQWESKQVDRNDYHDLFDVQFTSVGQCDRNDCAAQTEFFNITEPVEQQEAWAYKYLVDIDGNAFSGRYHAFLRSNSLVCKVALFREWHDERLKPWVHYVPLGLKGNEVVETIPSNRLWDLSKKWQSYSHQFYTLRSGFKFHYICNDPNAATSANRPLVIFMHGFPDSWAIWRHILNSGSLQELATVVAVDLPGYGGSQSLDRYSATTVLENLTEFIIAMRTRYGIDSDTKTHQQRTIIVAHDWGCLLSFRLATDAPQLADRFIVTNGPLMPLTVANVNRRLSTSSKMFKSFLRSPIRSRSLLVNAAKTVYPILRQMNASGYIFIFQLPQLFVEYLGHGGNASFLKLIHVMSWGKHEFTPYDAAECMASSIGPSSHEGETQTTDGEGYAESTTRRKGLVNFFDMCRYYRDGTASSRWDKSIETIASLHSIAQEGEIRRTSSGAGVFDDGLEGALKARTTILWGRKDTALIPQLCLDGISDYLAQGSQVIDLPRSAHFTPLERESRVALSAAVEWAVKGEKEDIRTVIEACYPEATTVYDVLIPVYRTTNQTPANLWLMDRPDLIATFTKIELWRQTQFKRIVYIDSDVVAIRAPEELLDLDVDFAAAPDVGWPDCFNSGVMVLRPNMQDYYALRALAERGISFDGADQGLLNMHFRNWHRLSFTYNCTPSANYQYVPAYKHFQSTISLIHFIGSQKPWNMSRHVAPFDSPYNQLLGRWWTIYDRHYRPVPGEQLYPSSQPYTLRQPPTSRPTPEIVHTTRSAEAVQPRHAQQTPFVSVPDYHDRQSQPEHSAHTRGTPPPEYHSSDETTYEANQATQLSGPSDLPLSTERNQLVEAVHHQEHQQDSHQQHQQQDRRHEHHQEHHKDHHHAHHKEHHHEMHTHNPIISAVPQYVRGEEHVRTYIQPQQYQQPSAHFVQHYLEQRPTVPSEPVHHPDPAQQHASHQQAPIVEPDREPTPQPPVEVQTTFEAPKAEWDASREPPPLHSKPEGIALETKTYTMSDDHQLFQPPESYPEAPKNMYYQVPPTKPQPEKLAQLFPWESNAPKPTRLFANDERHAQHAYFPESPKEESKTSQSSLQASWTSEATSLPSESWDTYSRSNAWDEVPEIQQYIQTIQQARKAKIQVLSGGPNQQNSPPIQDPSGVTSGIRVTDFPSEIERPSLPVTPAPIHRLPALGSPDEYTSDQLPAAKGVPNQEDWVGLTVDNPSVRLEELRLRQSGVLDNPESLVERLTKVLEEKS</sequence>
<dbReference type="InterPro" id="IPR000073">
    <property type="entry name" value="AB_hydrolase_1"/>
</dbReference>
<feature type="compositionally biased region" description="Basic residues" evidence="1">
    <location>
        <begin position="1267"/>
        <end position="1277"/>
    </location>
</feature>
<evidence type="ECO:0000313" key="4">
    <source>
        <dbReference type="EMBL" id="KAL2836617.1"/>
    </source>
</evidence>
<dbReference type="InterPro" id="IPR029058">
    <property type="entry name" value="AB_hydrolase_fold"/>
</dbReference>
<feature type="chain" id="PRO_5045287293" description="Glycosyl transferase CAP10 domain-containing protein" evidence="2">
    <location>
        <begin position="21"/>
        <end position="1641"/>
    </location>
</feature>
<feature type="compositionally biased region" description="Polar residues" evidence="1">
    <location>
        <begin position="24"/>
        <end position="43"/>
    </location>
</feature>
<feature type="compositionally biased region" description="Polar residues" evidence="1">
    <location>
        <begin position="1137"/>
        <end position="1149"/>
    </location>
</feature>
<evidence type="ECO:0000259" key="3">
    <source>
        <dbReference type="SMART" id="SM00672"/>
    </source>
</evidence>
<evidence type="ECO:0000313" key="5">
    <source>
        <dbReference type="Proteomes" id="UP001610446"/>
    </source>
</evidence>
<dbReference type="Pfam" id="PF01501">
    <property type="entry name" value="Glyco_transf_8"/>
    <property type="match status" value="1"/>
</dbReference>
<keyword evidence="2" id="KW-0732">Signal</keyword>
<dbReference type="InterPro" id="IPR029044">
    <property type="entry name" value="Nucleotide-diphossugar_trans"/>
</dbReference>
<dbReference type="EMBL" id="JBFXLU010000175">
    <property type="protein sequence ID" value="KAL2836617.1"/>
    <property type="molecule type" value="Genomic_DNA"/>
</dbReference>
<feature type="compositionally biased region" description="Polar residues" evidence="1">
    <location>
        <begin position="1212"/>
        <end position="1222"/>
    </location>
</feature>
<dbReference type="Pfam" id="PF05686">
    <property type="entry name" value="Glyco_transf_90"/>
    <property type="match status" value="1"/>
</dbReference>
<dbReference type="Gene3D" id="3.90.550.10">
    <property type="entry name" value="Spore Coat Polysaccharide Biosynthesis Protein SpsA, Chain A"/>
    <property type="match status" value="1"/>
</dbReference>
<feature type="compositionally biased region" description="Basic and acidic residues" evidence="1">
    <location>
        <begin position="1238"/>
        <end position="1266"/>
    </location>
</feature>
<feature type="compositionally biased region" description="Low complexity" evidence="1">
    <location>
        <begin position="1338"/>
        <end position="1349"/>
    </location>
</feature>
<feature type="compositionally biased region" description="Polar residues" evidence="1">
    <location>
        <begin position="1474"/>
        <end position="1499"/>
    </location>
</feature>
<name>A0ABR4J996_9EURO</name>
<dbReference type="InterPro" id="IPR006598">
    <property type="entry name" value="CAP10"/>
</dbReference>
<feature type="region of interest" description="Disordered" evidence="1">
    <location>
        <begin position="1458"/>
        <end position="1499"/>
    </location>
</feature>
<dbReference type="CDD" id="cd02537">
    <property type="entry name" value="GT8_Glycogenin"/>
    <property type="match status" value="1"/>
</dbReference>
<feature type="region of interest" description="Disordered" evidence="1">
    <location>
        <begin position="1327"/>
        <end position="1363"/>
    </location>
</feature>
<feature type="region of interest" description="Disordered" evidence="1">
    <location>
        <begin position="1135"/>
        <end position="1282"/>
    </location>
</feature>
<dbReference type="PANTHER" id="PTHR11183">
    <property type="entry name" value="GLYCOGENIN SUBFAMILY MEMBER"/>
    <property type="match status" value="1"/>
</dbReference>
<dbReference type="SMART" id="SM00672">
    <property type="entry name" value="CAP10"/>
    <property type="match status" value="1"/>
</dbReference>
<gene>
    <name evidence="4" type="ORF">BJY01DRAFT_238179</name>
</gene>
<accession>A0ABR4J996</accession>
<dbReference type="Pfam" id="PF00561">
    <property type="entry name" value="Abhydrolase_1"/>
    <property type="match status" value="1"/>
</dbReference>
<feature type="signal peptide" evidence="2">
    <location>
        <begin position="1"/>
        <end position="20"/>
    </location>
</feature>
<proteinExistence type="predicted"/>